<dbReference type="SUPFAM" id="SSF53448">
    <property type="entry name" value="Nucleotide-diphospho-sugar transferases"/>
    <property type="match status" value="1"/>
</dbReference>
<name>A0A2R6NSI2_9APHY</name>
<gene>
    <name evidence="2" type="ORF">PHLCEN_2v8800</name>
</gene>
<comment type="similarity">
    <text evidence="1">Belongs to the glycosyltransferase 32 family.</text>
</comment>
<dbReference type="Proteomes" id="UP000186601">
    <property type="component" value="Unassembled WGS sequence"/>
</dbReference>
<dbReference type="PANTHER" id="PTHR22851:SF1">
    <property type="entry name" value="GLYCOSYLTRANSFERASE FAMILY 32 PROTEIN"/>
    <property type="match status" value="1"/>
</dbReference>
<evidence type="ECO:0000256" key="1">
    <source>
        <dbReference type="ARBA" id="ARBA00009003"/>
    </source>
</evidence>
<dbReference type="AlphaFoldDB" id="A0A2R6NSI2"/>
<dbReference type="PANTHER" id="PTHR22851">
    <property type="entry name" value="U3 SMALL NUCLEOLAR RNA U3 SNORNA ASSOCIATED PROTEIN"/>
    <property type="match status" value="1"/>
</dbReference>
<dbReference type="Gene3D" id="3.90.550.20">
    <property type="match status" value="1"/>
</dbReference>
<comment type="caution">
    <text evidence="2">The sequence shown here is derived from an EMBL/GenBank/DDBJ whole genome shotgun (WGS) entry which is preliminary data.</text>
</comment>
<dbReference type="GO" id="GO:0032040">
    <property type="term" value="C:small-subunit processome"/>
    <property type="evidence" value="ECO:0007669"/>
    <property type="project" value="TreeGrafter"/>
</dbReference>
<reference evidence="2 3" key="1">
    <citation type="submission" date="2018-02" db="EMBL/GenBank/DDBJ databases">
        <title>Genome sequence of the basidiomycete white-rot fungus Phlebia centrifuga.</title>
        <authorList>
            <person name="Granchi Z."/>
            <person name="Peng M."/>
            <person name="de Vries R.P."/>
            <person name="Hilden K."/>
            <person name="Makela M.R."/>
            <person name="Grigoriev I."/>
            <person name="Riley R."/>
        </authorList>
    </citation>
    <scope>NUCLEOTIDE SEQUENCE [LARGE SCALE GENOMIC DNA]</scope>
    <source>
        <strain evidence="2 3">FBCC195</strain>
    </source>
</reference>
<dbReference type="STRING" id="98765.A0A2R6NSI2"/>
<proteinExistence type="inferred from homology"/>
<dbReference type="InterPro" id="IPR051733">
    <property type="entry name" value="WD_repeat_DCAF13/WDSOF1"/>
</dbReference>
<accession>A0A2R6NSI2</accession>
<keyword evidence="3" id="KW-1185">Reference proteome</keyword>
<evidence type="ECO:0000313" key="3">
    <source>
        <dbReference type="Proteomes" id="UP000186601"/>
    </source>
</evidence>
<dbReference type="Pfam" id="PF04488">
    <property type="entry name" value="Gly_transf_sug"/>
    <property type="match status" value="1"/>
</dbReference>
<dbReference type="InterPro" id="IPR029044">
    <property type="entry name" value="Nucleotide-diphossugar_trans"/>
</dbReference>
<dbReference type="OrthoDB" id="108365at2759"/>
<protein>
    <recommendedName>
        <fullName evidence="4">Glycosyltransferase family 32 protein</fullName>
    </recommendedName>
</protein>
<organism evidence="2 3">
    <name type="scientific">Hermanssonia centrifuga</name>
    <dbReference type="NCBI Taxonomy" id="98765"/>
    <lineage>
        <taxon>Eukaryota</taxon>
        <taxon>Fungi</taxon>
        <taxon>Dikarya</taxon>
        <taxon>Basidiomycota</taxon>
        <taxon>Agaricomycotina</taxon>
        <taxon>Agaricomycetes</taxon>
        <taxon>Polyporales</taxon>
        <taxon>Meruliaceae</taxon>
        <taxon>Hermanssonia</taxon>
    </lineage>
</organism>
<dbReference type="EMBL" id="MLYV02000872">
    <property type="protein sequence ID" value="PSR75886.1"/>
    <property type="molecule type" value="Genomic_DNA"/>
</dbReference>
<dbReference type="InterPro" id="IPR007577">
    <property type="entry name" value="GlycoTrfase_DXD_sugar-bd_CS"/>
</dbReference>
<evidence type="ECO:0000313" key="2">
    <source>
        <dbReference type="EMBL" id="PSR75886.1"/>
    </source>
</evidence>
<sequence length="509" mass="58732">MEGSIADMDVVMNHCDYSAGKYVRDCLKTLRLGAGLDVGPRKSSPGVSGDVRYIYTEGARSSNPQSDDNVQDQGVKGLDGLMSRWGKHYEPHLQLPDPHGYFSQNRPSTSCGDERPIFHMFWKGAFTDKPYMALLSFLYTQNLGLHLDDEKEHTDAAKCRPQLWLWIDRGALNGVRQSMAERQLLEELSSNPWAAPFLHYRFRNVFHFKLWDLREQLDSVAELKDEWRIYGKYLGVREDVGTAGEDTNNPETPNEPTLDSLHDTSHLVARTSHSARVSVQYDKPSVALSDLVRFVLCHRFGGIYLDVDTLFLRDWEDLWGWRGAFAYRWSRMDRYNTAVLRMHKGSAFGTFILRTALRNGLDFHPVRITRYLKDAQMENLLLRVPDALFDPAWLVSEGYQTERPPFPFFSSFNDFFDTPSQASAAPEALGFDGFFRGAYIYHYHNNWWTPFDPHRDFPDLGPRFAQDVKTSSALQEEILDLSWSAVLKRTFEGYIRGEQPNMYGEWLVW</sequence>
<evidence type="ECO:0008006" key="4">
    <source>
        <dbReference type="Google" id="ProtNLM"/>
    </source>
</evidence>
<dbReference type="GO" id="GO:0000462">
    <property type="term" value="P:maturation of SSU-rRNA from tricistronic rRNA transcript (SSU-rRNA, 5.8S rRNA, LSU-rRNA)"/>
    <property type="evidence" value="ECO:0007669"/>
    <property type="project" value="TreeGrafter"/>
</dbReference>